<proteinExistence type="predicted"/>
<sequence length="71" mass="8583">MPQSEANAKQISDQNKIFSAEHRWLLELSSSFFGIHQRTINFLNEFYYFIPNLKLLNEQLREIALNDIWFY</sequence>
<name>X1RHY0_9ZZZZ</name>
<gene>
    <name evidence="1" type="ORF">S12H4_22974</name>
</gene>
<reference evidence="1" key="1">
    <citation type="journal article" date="2014" name="Front. Microbiol.">
        <title>High frequency of phylogenetically diverse reductive dehalogenase-homologous genes in deep subseafloor sedimentary metagenomes.</title>
        <authorList>
            <person name="Kawai M."/>
            <person name="Futagami T."/>
            <person name="Toyoda A."/>
            <person name="Takaki Y."/>
            <person name="Nishi S."/>
            <person name="Hori S."/>
            <person name="Arai W."/>
            <person name="Tsubouchi T."/>
            <person name="Morono Y."/>
            <person name="Uchiyama I."/>
            <person name="Ito T."/>
            <person name="Fujiyama A."/>
            <person name="Inagaki F."/>
            <person name="Takami H."/>
        </authorList>
    </citation>
    <scope>NUCLEOTIDE SEQUENCE</scope>
    <source>
        <strain evidence="1">Expedition CK06-06</strain>
    </source>
</reference>
<comment type="caution">
    <text evidence="1">The sequence shown here is derived from an EMBL/GenBank/DDBJ whole genome shotgun (WGS) entry which is preliminary data.</text>
</comment>
<dbReference type="AlphaFoldDB" id="X1RHY0"/>
<accession>X1RHY0</accession>
<dbReference type="EMBL" id="BARW01012099">
    <property type="protein sequence ID" value="GAI80357.1"/>
    <property type="molecule type" value="Genomic_DNA"/>
</dbReference>
<organism evidence="1">
    <name type="scientific">marine sediment metagenome</name>
    <dbReference type="NCBI Taxonomy" id="412755"/>
    <lineage>
        <taxon>unclassified sequences</taxon>
        <taxon>metagenomes</taxon>
        <taxon>ecological metagenomes</taxon>
    </lineage>
</organism>
<evidence type="ECO:0000313" key="1">
    <source>
        <dbReference type="EMBL" id="GAI80357.1"/>
    </source>
</evidence>
<feature type="non-terminal residue" evidence="1">
    <location>
        <position position="71"/>
    </location>
</feature>
<protein>
    <submittedName>
        <fullName evidence="1">Uncharacterized protein</fullName>
    </submittedName>
</protein>